<dbReference type="InterPro" id="IPR041698">
    <property type="entry name" value="Methyltransf_25"/>
</dbReference>
<keyword evidence="2" id="KW-0949">S-adenosyl-L-methionine</keyword>
<sequence length="286" mass="29827">MLGDVLDVLRCPVCGGDLALEGRVVRCPTGHDFDVARQGYVSLLSGSRSPGTADTAEMVAARDAFLSAGHYEPLAVRLAEAAGAAPGEVVLDAGAGTGHYLAAVLGHEGARGVALDVSKHAARRAARAHPRAGAVVADVWRPFPVKDAAVDIVINVFAPRNGPEFARVLGPGGRLVVATPGPAHLSPLVDRLGLLSVDEEKERRVGESLRGLFAERARHRVEFAMRLDAAAVAAVVGMGPSAWHREGAAEIDIADPVIVTASFVVSVHSPCVARNDLPDQGQYLTD</sequence>
<dbReference type="GO" id="GO:0046872">
    <property type="term" value="F:metal ion binding"/>
    <property type="evidence" value="ECO:0007669"/>
    <property type="project" value="UniProtKB-KW"/>
</dbReference>
<feature type="binding site" evidence="1">
    <location>
        <position position="27"/>
    </location>
    <ligand>
        <name>Zn(2+)</name>
        <dbReference type="ChEBI" id="CHEBI:29105"/>
    </ligand>
</feature>
<dbReference type="AlphaFoldDB" id="A0A2W2G8W0"/>
<gene>
    <name evidence="5" type="ORF">C1I98_16565</name>
</gene>
<dbReference type="InterPro" id="IPR048647">
    <property type="entry name" value="RlmA_N"/>
</dbReference>
<dbReference type="RefSeq" id="WP_111168352.1">
    <property type="nucleotide sequence ID" value="NZ_POUA01000117.1"/>
</dbReference>
<feature type="binding site" evidence="2">
    <location>
        <position position="71"/>
    </location>
    <ligand>
        <name>S-adenosyl-L-methionine</name>
        <dbReference type="ChEBI" id="CHEBI:59789"/>
    </ligand>
</feature>
<dbReference type="CDD" id="cd02440">
    <property type="entry name" value="AdoMet_MTases"/>
    <property type="match status" value="1"/>
</dbReference>
<dbReference type="Pfam" id="PF21302">
    <property type="entry name" value="Zn_ribbon_RlmA"/>
    <property type="match status" value="1"/>
</dbReference>
<evidence type="ECO:0000259" key="4">
    <source>
        <dbReference type="Pfam" id="PF21302"/>
    </source>
</evidence>
<accession>A0A2W2G8W0</accession>
<feature type="binding site" evidence="1">
    <location>
        <position position="14"/>
    </location>
    <ligand>
        <name>Zn(2+)</name>
        <dbReference type="ChEBI" id="CHEBI:29105"/>
    </ligand>
</feature>
<dbReference type="Proteomes" id="UP000248544">
    <property type="component" value="Unassembled WGS sequence"/>
</dbReference>
<evidence type="ECO:0000313" key="5">
    <source>
        <dbReference type="EMBL" id="PZG44761.1"/>
    </source>
</evidence>
<feature type="binding site" evidence="2">
    <location>
        <begin position="97"/>
        <end position="98"/>
    </location>
    <ligand>
        <name>S-adenosyl-L-methionine</name>
        <dbReference type="ChEBI" id="CHEBI:59789"/>
    </ligand>
</feature>
<evidence type="ECO:0000256" key="2">
    <source>
        <dbReference type="PIRSR" id="PIRSR018249-2"/>
    </source>
</evidence>
<dbReference type="PIRSF" id="PIRSF018249">
    <property type="entry name" value="MyrA_prd"/>
    <property type="match status" value="1"/>
</dbReference>
<name>A0A2W2G8W0_9ACTN</name>
<keyword evidence="1" id="KW-0479">Metal-binding</keyword>
<feature type="domain" description="23S rRNA (guanine(745)-N(1))-methyltransferase N-terminal" evidence="4">
    <location>
        <begin position="10"/>
        <end position="44"/>
    </location>
</feature>
<feature type="domain" description="Methyltransferase" evidence="3">
    <location>
        <begin position="90"/>
        <end position="173"/>
    </location>
</feature>
<dbReference type="EMBL" id="POUA01000117">
    <property type="protein sequence ID" value="PZG44761.1"/>
    <property type="molecule type" value="Genomic_DNA"/>
</dbReference>
<dbReference type="InterPro" id="IPR029063">
    <property type="entry name" value="SAM-dependent_MTases_sf"/>
</dbReference>
<feature type="binding site" evidence="2">
    <location>
        <position position="184"/>
    </location>
    <ligand>
        <name>S-adenosyl-L-methionine</name>
        <dbReference type="ChEBI" id="CHEBI:59789"/>
    </ligand>
</feature>
<feature type="binding site" evidence="1">
    <location>
        <position position="31"/>
    </location>
    <ligand>
        <name>Zn(2+)</name>
        <dbReference type="ChEBI" id="CHEBI:29105"/>
    </ligand>
</feature>
<dbReference type="SUPFAM" id="SSF53335">
    <property type="entry name" value="S-adenosyl-L-methionine-dependent methyltransferases"/>
    <property type="match status" value="1"/>
</dbReference>
<dbReference type="GO" id="GO:0008168">
    <property type="term" value="F:methyltransferase activity"/>
    <property type="evidence" value="ECO:0007669"/>
    <property type="project" value="UniProtKB-KW"/>
</dbReference>
<keyword evidence="5" id="KW-0489">Methyltransferase</keyword>
<dbReference type="Gene3D" id="3.40.50.150">
    <property type="entry name" value="Vaccinia Virus protein VP39"/>
    <property type="match status" value="1"/>
</dbReference>
<proteinExistence type="predicted"/>
<reference evidence="5 6" key="1">
    <citation type="submission" date="2018-01" db="EMBL/GenBank/DDBJ databases">
        <title>Draft genome sequence of Sphaerisporangium sp. 7K107.</title>
        <authorList>
            <person name="Sahin N."/>
            <person name="Saygin H."/>
            <person name="Ay H."/>
        </authorList>
    </citation>
    <scope>NUCLEOTIDE SEQUENCE [LARGE SCALE GENOMIC DNA]</scope>
    <source>
        <strain evidence="5 6">7K107</strain>
    </source>
</reference>
<protein>
    <submittedName>
        <fullName evidence="5">23S rRNA methyltransferase</fullName>
    </submittedName>
</protein>
<evidence type="ECO:0000259" key="3">
    <source>
        <dbReference type="Pfam" id="PF13649"/>
    </source>
</evidence>
<keyword evidence="1" id="KW-0862">Zinc</keyword>
<keyword evidence="5" id="KW-0808">Transferase</keyword>
<keyword evidence="6" id="KW-1185">Reference proteome</keyword>
<dbReference type="GO" id="GO:0032259">
    <property type="term" value="P:methylation"/>
    <property type="evidence" value="ECO:0007669"/>
    <property type="project" value="UniProtKB-KW"/>
</dbReference>
<comment type="caution">
    <text evidence="5">The sequence shown here is derived from an EMBL/GenBank/DDBJ whole genome shotgun (WGS) entry which is preliminary data.</text>
</comment>
<organism evidence="5 6">
    <name type="scientific">Spongiactinospora gelatinilytica</name>
    <dbReference type="NCBI Taxonomy" id="2666298"/>
    <lineage>
        <taxon>Bacteria</taxon>
        <taxon>Bacillati</taxon>
        <taxon>Actinomycetota</taxon>
        <taxon>Actinomycetes</taxon>
        <taxon>Streptosporangiales</taxon>
        <taxon>Streptosporangiaceae</taxon>
        <taxon>Spongiactinospora</taxon>
    </lineage>
</organism>
<evidence type="ECO:0000313" key="6">
    <source>
        <dbReference type="Proteomes" id="UP000248544"/>
    </source>
</evidence>
<dbReference type="InterPro" id="IPR016718">
    <property type="entry name" value="rRNA_m1G-MeTrfase_A_prd"/>
</dbReference>
<feature type="binding site" evidence="1">
    <location>
        <position position="11"/>
    </location>
    <ligand>
        <name>Zn(2+)</name>
        <dbReference type="ChEBI" id="CHEBI:29105"/>
    </ligand>
</feature>
<evidence type="ECO:0000256" key="1">
    <source>
        <dbReference type="PIRSR" id="PIRSR018249-1"/>
    </source>
</evidence>
<dbReference type="Pfam" id="PF13649">
    <property type="entry name" value="Methyltransf_25"/>
    <property type="match status" value="1"/>
</dbReference>